<accession>A0A5C6RXT3</accession>
<evidence type="ECO:0000259" key="1">
    <source>
        <dbReference type="Pfam" id="PF25056"/>
    </source>
</evidence>
<keyword evidence="3" id="KW-1185">Reference proteome</keyword>
<evidence type="ECO:0000313" key="3">
    <source>
        <dbReference type="Proteomes" id="UP000321721"/>
    </source>
</evidence>
<dbReference type="OrthoDB" id="957652at2"/>
<dbReference type="Pfam" id="PF25056">
    <property type="entry name" value="DUF7793"/>
    <property type="match status" value="1"/>
</dbReference>
<organism evidence="2 3">
    <name type="scientific">Vicingus serpentipes</name>
    <dbReference type="NCBI Taxonomy" id="1926625"/>
    <lineage>
        <taxon>Bacteria</taxon>
        <taxon>Pseudomonadati</taxon>
        <taxon>Bacteroidota</taxon>
        <taxon>Flavobacteriia</taxon>
        <taxon>Flavobacteriales</taxon>
        <taxon>Vicingaceae</taxon>
        <taxon>Vicingus</taxon>
    </lineage>
</organism>
<proteinExistence type="predicted"/>
<dbReference type="InterPro" id="IPR056695">
    <property type="entry name" value="DUF7793"/>
</dbReference>
<reference evidence="2 3" key="1">
    <citation type="submission" date="2019-08" db="EMBL/GenBank/DDBJ databases">
        <title>Genome of Vicingus serpentipes NCIMB 15042.</title>
        <authorList>
            <person name="Bowman J.P."/>
        </authorList>
    </citation>
    <scope>NUCLEOTIDE SEQUENCE [LARGE SCALE GENOMIC DNA]</scope>
    <source>
        <strain evidence="2 3">NCIMB 15042</strain>
    </source>
</reference>
<sequence>MPNEIKIIKSVPFEYGTIELRSDEVITYEPKEGVTSFTMPQLELMLDILLDLSNGTPKPYFSNNTNLKSIDTEERLYITKHIHRFASKFAMTENSAITRFITHTFMQLSRPSIPVKMFKTKQEAINWLKS</sequence>
<dbReference type="Proteomes" id="UP000321721">
    <property type="component" value="Unassembled WGS sequence"/>
</dbReference>
<dbReference type="AlphaFoldDB" id="A0A5C6RXT3"/>
<name>A0A5C6RXT3_9FLAO</name>
<comment type="caution">
    <text evidence="2">The sequence shown here is derived from an EMBL/GenBank/DDBJ whole genome shotgun (WGS) entry which is preliminary data.</text>
</comment>
<protein>
    <submittedName>
        <fullName evidence="2">STAS/SEC14 domain-containing protein</fullName>
    </submittedName>
</protein>
<feature type="domain" description="DUF7793" evidence="1">
    <location>
        <begin position="23"/>
        <end position="130"/>
    </location>
</feature>
<dbReference type="Gene3D" id="3.40.970.30">
    <property type="entry name" value="yp_829618.1 like domains"/>
    <property type="match status" value="1"/>
</dbReference>
<gene>
    <name evidence="2" type="ORF">FRY74_00310</name>
</gene>
<dbReference type="EMBL" id="VOOS01000001">
    <property type="protein sequence ID" value="TXB66659.1"/>
    <property type="molecule type" value="Genomic_DNA"/>
</dbReference>
<evidence type="ECO:0000313" key="2">
    <source>
        <dbReference type="EMBL" id="TXB66659.1"/>
    </source>
</evidence>
<dbReference type="RefSeq" id="WP_147097498.1">
    <property type="nucleotide sequence ID" value="NZ_VOOS01000001.1"/>
</dbReference>